<name>A0A854CL99_XANOO</name>
<gene>
    <name evidence="1" type="ORF">BXO512_08260</name>
</gene>
<reference evidence="1" key="1">
    <citation type="submission" date="2015-01" db="EMBL/GenBank/DDBJ databases">
        <title>Population genomics of rice bacterial leaf blight strains from India.</title>
        <authorList>
            <person name="Midha S."/>
            <person name="Anil M.G."/>
            <person name="Mishra D."/>
            <person name="Brahma K."/>
            <person name="Laha G.S."/>
            <person name="Sundaram R.M."/>
            <person name="Sonti R.V."/>
            <person name="Patil P.B."/>
        </authorList>
    </citation>
    <scope>NUCLEOTIDE SEQUENCE</scope>
    <source>
        <strain evidence="1">BXO512</strain>
    </source>
</reference>
<protein>
    <submittedName>
        <fullName evidence="1">Uncharacterized protein</fullName>
    </submittedName>
</protein>
<organism evidence="1">
    <name type="scientific">Xanthomonas oryzae pv. oryzae</name>
    <dbReference type="NCBI Taxonomy" id="64187"/>
    <lineage>
        <taxon>Bacteria</taxon>
        <taxon>Pseudomonadati</taxon>
        <taxon>Pseudomonadota</taxon>
        <taxon>Gammaproteobacteria</taxon>
        <taxon>Lysobacterales</taxon>
        <taxon>Lysobacteraceae</taxon>
        <taxon>Xanthomonas</taxon>
    </lineage>
</organism>
<accession>A0A854CL99</accession>
<dbReference type="AlphaFoldDB" id="A0A854CL99"/>
<proteinExistence type="predicted"/>
<evidence type="ECO:0000313" key="1">
    <source>
        <dbReference type="EMBL" id="OLG92258.1"/>
    </source>
</evidence>
<comment type="caution">
    <text evidence="1">The sequence shown here is derived from an EMBL/GenBank/DDBJ whole genome shotgun (WGS) entry which is preliminary data.</text>
</comment>
<dbReference type="EMBL" id="JXEA01000090">
    <property type="protein sequence ID" value="OLG92258.1"/>
    <property type="molecule type" value="Genomic_DNA"/>
</dbReference>
<sequence length="92" mass="10009">MCLIEPLLQHTLGFAPVRQRRQHVVTGAILQLAHQRFAFLAGLLQRQVLVAQFARAAIGDGIELAVTSAITGGPPQIKSVLISTIFQHSRSQ</sequence>